<dbReference type="InterPro" id="IPR050807">
    <property type="entry name" value="TransReg_Diox_bact_type"/>
</dbReference>
<dbReference type="EMBL" id="CP071444">
    <property type="protein sequence ID" value="QSX07879.1"/>
    <property type="molecule type" value="Genomic_DNA"/>
</dbReference>
<dbReference type="InterPro" id="IPR001387">
    <property type="entry name" value="Cro/C1-type_HTH"/>
</dbReference>
<feature type="region of interest" description="Disordered" evidence="2">
    <location>
        <begin position="28"/>
        <end position="49"/>
    </location>
</feature>
<protein>
    <submittedName>
        <fullName evidence="4">Helix-turn-helix transcriptional regulator</fullName>
    </submittedName>
</protein>
<dbReference type="RefSeq" id="WP_207299221.1">
    <property type="nucleotide sequence ID" value="NZ_CP071444.1"/>
</dbReference>
<dbReference type="GO" id="GO:0003700">
    <property type="term" value="F:DNA-binding transcription factor activity"/>
    <property type="evidence" value="ECO:0007669"/>
    <property type="project" value="TreeGrafter"/>
</dbReference>
<feature type="compositionally biased region" description="Polar residues" evidence="2">
    <location>
        <begin position="29"/>
        <end position="44"/>
    </location>
</feature>
<dbReference type="PROSITE" id="PS50943">
    <property type="entry name" value="HTH_CROC1"/>
    <property type="match status" value="1"/>
</dbReference>
<dbReference type="AlphaFoldDB" id="A0A975AGT1"/>
<keyword evidence="5" id="KW-1185">Reference proteome</keyword>
<dbReference type="SMART" id="SM00530">
    <property type="entry name" value="HTH_XRE"/>
    <property type="match status" value="1"/>
</dbReference>
<evidence type="ECO:0000313" key="5">
    <source>
        <dbReference type="Proteomes" id="UP000663499"/>
    </source>
</evidence>
<feature type="domain" description="HTH cro/C1-type" evidence="3">
    <location>
        <begin position="8"/>
        <end position="62"/>
    </location>
</feature>
<evidence type="ECO:0000313" key="4">
    <source>
        <dbReference type="EMBL" id="QSX07879.1"/>
    </source>
</evidence>
<dbReference type="GO" id="GO:0003677">
    <property type="term" value="F:DNA binding"/>
    <property type="evidence" value="ECO:0007669"/>
    <property type="project" value="UniProtKB-KW"/>
</dbReference>
<dbReference type="CDD" id="cd00093">
    <property type="entry name" value="HTH_XRE"/>
    <property type="match status" value="1"/>
</dbReference>
<dbReference type="Proteomes" id="UP000663499">
    <property type="component" value="Chromosome"/>
</dbReference>
<dbReference type="SUPFAM" id="SSF47413">
    <property type="entry name" value="lambda repressor-like DNA-binding domains"/>
    <property type="match status" value="1"/>
</dbReference>
<gene>
    <name evidence="4" type="ORF">J0B03_08665</name>
</gene>
<evidence type="ECO:0000256" key="1">
    <source>
        <dbReference type="ARBA" id="ARBA00023125"/>
    </source>
</evidence>
<dbReference type="PANTHER" id="PTHR46797">
    <property type="entry name" value="HTH-TYPE TRANSCRIPTIONAL REGULATOR"/>
    <property type="match status" value="1"/>
</dbReference>
<dbReference type="InterPro" id="IPR010982">
    <property type="entry name" value="Lambda_DNA-bd_dom_sf"/>
</dbReference>
<reference evidence="4" key="1">
    <citation type="submission" date="2021-03" db="EMBL/GenBank/DDBJ databases">
        <title>Alkalibacter marinus sp. nov., isolated from tidal flat sediment.</title>
        <authorList>
            <person name="Namirimu T."/>
            <person name="Yang J.-A."/>
            <person name="Yang S.-H."/>
            <person name="Kim Y.-J."/>
            <person name="Kwon K.K."/>
        </authorList>
    </citation>
    <scope>NUCLEOTIDE SEQUENCE</scope>
    <source>
        <strain evidence="4">ES005</strain>
    </source>
</reference>
<organism evidence="4 5">
    <name type="scientific">Alkalibacter rhizosphaerae</name>
    <dbReference type="NCBI Taxonomy" id="2815577"/>
    <lineage>
        <taxon>Bacteria</taxon>
        <taxon>Bacillati</taxon>
        <taxon>Bacillota</taxon>
        <taxon>Clostridia</taxon>
        <taxon>Eubacteriales</taxon>
        <taxon>Eubacteriaceae</taxon>
        <taxon>Alkalibacter</taxon>
    </lineage>
</organism>
<evidence type="ECO:0000259" key="3">
    <source>
        <dbReference type="PROSITE" id="PS50943"/>
    </source>
</evidence>
<dbReference type="PANTHER" id="PTHR46797:SF1">
    <property type="entry name" value="METHYLPHOSPHONATE SYNTHASE"/>
    <property type="match status" value="1"/>
</dbReference>
<dbReference type="Pfam" id="PF01381">
    <property type="entry name" value="HTH_3"/>
    <property type="match status" value="1"/>
</dbReference>
<evidence type="ECO:0000256" key="2">
    <source>
        <dbReference type="SAM" id="MobiDB-lite"/>
    </source>
</evidence>
<sequence>MKTFGEKVRQAREILGLSQDTLAKEAGLSQRSITSYETNQSKPRGSTARRLAKVLGVSTDYLLSETAEDPQEGLTKDIHLENVYQTYGATGEKEARELLEKNMALFAGGSLSQEAKDAFFEAVMTAYVTCKEESRKTYAPGKQKP</sequence>
<keyword evidence="1" id="KW-0238">DNA-binding</keyword>
<proteinExistence type="predicted"/>
<name>A0A975AGT1_9FIRM</name>
<dbReference type="GO" id="GO:0005829">
    <property type="term" value="C:cytosol"/>
    <property type="evidence" value="ECO:0007669"/>
    <property type="project" value="TreeGrafter"/>
</dbReference>
<dbReference type="Gene3D" id="1.10.260.40">
    <property type="entry name" value="lambda repressor-like DNA-binding domains"/>
    <property type="match status" value="1"/>
</dbReference>
<accession>A0A975AGT1</accession>
<dbReference type="KEGG" id="alka:J0B03_08665"/>